<feature type="compositionally biased region" description="Basic and acidic residues" evidence="1">
    <location>
        <begin position="41"/>
        <end position="54"/>
    </location>
</feature>
<protein>
    <submittedName>
        <fullName evidence="3">Flocculation protein FLO11-like</fullName>
    </submittedName>
</protein>
<feature type="region of interest" description="Disordered" evidence="1">
    <location>
        <begin position="145"/>
        <end position="293"/>
    </location>
</feature>
<feature type="compositionally biased region" description="Polar residues" evidence="1">
    <location>
        <begin position="156"/>
        <end position="166"/>
    </location>
</feature>
<accession>A0A0N4Z259</accession>
<feature type="compositionally biased region" description="Polar residues" evidence="1">
    <location>
        <begin position="60"/>
        <end position="78"/>
    </location>
</feature>
<organism evidence="2 3">
    <name type="scientific">Parastrongyloides trichosuri</name>
    <name type="common">Possum-specific nematode worm</name>
    <dbReference type="NCBI Taxonomy" id="131310"/>
    <lineage>
        <taxon>Eukaryota</taxon>
        <taxon>Metazoa</taxon>
        <taxon>Ecdysozoa</taxon>
        <taxon>Nematoda</taxon>
        <taxon>Chromadorea</taxon>
        <taxon>Rhabditida</taxon>
        <taxon>Tylenchina</taxon>
        <taxon>Panagrolaimomorpha</taxon>
        <taxon>Strongyloidoidea</taxon>
        <taxon>Strongyloididae</taxon>
        <taxon>Parastrongyloides</taxon>
    </lineage>
</organism>
<keyword evidence="2" id="KW-1185">Reference proteome</keyword>
<sequence length="317" mass="35067">MEKDCGDDYFIIPSVCTYREFLDKSLDDSTADKFFERMRNEMNIPKKEDCEQKNKVPLSKASNSGKENSQGLIPQRRNSSSLTRTTTTQSVSGSSKLSYSFKQNPLSKVEAQSKPKIELPSRRSARIIPQPEINKQTPILASALPTRGRSVGPVFSKTNSASSSDSRLGGRRISTLLPTSGSIKPPVVVAPPKVPTLVSRAKRAASEPPKPDRSSRTVYNLRQTIQKPEKYEPPQISRTPLASSSRRSVSREPPRLTQRRANSVGPSSERRPLLPSQKLGSSNPPSTPSKVKVVTREAIMAMVERLSQPKKKSTYPH</sequence>
<name>A0A0N4Z259_PARTI</name>
<evidence type="ECO:0000313" key="3">
    <source>
        <dbReference type="WBParaSite" id="PTRK_0000095400.1"/>
    </source>
</evidence>
<dbReference type="AlphaFoldDB" id="A0A0N4Z259"/>
<dbReference type="WBParaSite" id="PTRK_0000095400.1">
    <property type="protein sequence ID" value="PTRK_0000095400.1"/>
    <property type="gene ID" value="PTRK_0000095400"/>
</dbReference>
<feature type="compositionally biased region" description="Polar residues" evidence="1">
    <location>
        <begin position="216"/>
        <end position="226"/>
    </location>
</feature>
<evidence type="ECO:0000256" key="1">
    <source>
        <dbReference type="SAM" id="MobiDB-lite"/>
    </source>
</evidence>
<feature type="compositionally biased region" description="Basic and acidic residues" evidence="1">
    <location>
        <begin position="111"/>
        <end position="121"/>
    </location>
</feature>
<feature type="compositionally biased region" description="Polar residues" evidence="1">
    <location>
        <begin position="96"/>
        <end position="106"/>
    </location>
</feature>
<reference evidence="3" key="1">
    <citation type="submission" date="2017-02" db="UniProtKB">
        <authorList>
            <consortium name="WormBaseParasite"/>
        </authorList>
    </citation>
    <scope>IDENTIFICATION</scope>
</reference>
<proteinExistence type="predicted"/>
<dbReference type="Proteomes" id="UP000038045">
    <property type="component" value="Unplaced"/>
</dbReference>
<evidence type="ECO:0000313" key="2">
    <source>
        <dbReference type="Proteomes" id="UP000038045"/>
    </source>
</evidence>
<feature type="compositionally biased region" description="Low complexity" evidence="1">
    <location>
        <begin position="79"/>
        <end position="95"/>
    </location>
</feature>
<feature type="region of interest" description="Disordered" evidence="1">
    <location>
        <begin position="41"/>
        <end position="121"/>
    </location>
</feature>